<evidence type="ECO:0000313" key="4">
    <source>
        <dbReference type="Proteomes" id="UP000016931"/>
    </source>
</evidence>
<feature type="signal peptide" evidence="2">
    <location>
        <begin position="1"/>
        <end position="16"/>
    </location>
</feature>
<feature type="compositionally biased region" description="Low complexity" evidence="1">
    <location>
        <begin position="133"/>
        <end position="150"/>
    </location>
</feature>
<dbReference type="PANTHER" id="PTHR40640:SF1">
    <property type="entry name" value="ANCHORED GLYCOPROTEIN, PUTATIVE (AFU_ORTHOLOGUE AFUA_8G04860)-RELATED"/>
    <property type="match status" value="1"/>
</dbReference>
<dbReference type="AlphaFoldDB" id="M3C5Q7"/>
<dbReference type="HOGENOM" id="CLU_074173_2_1_1"/>
<dbReference type="PANTHER" id="PTHR40640">
    <property type="entry name" value="ANCHORED GLYCOPROTEIN, PUTATIVE (AFU_ORTHOLOGUE AFUA_8G04860)-RELATED"/>
    <property type="match status" value="1"/>
</dbReference>
<accession>M3C5Q7</accession>
<protein>
    <recommendedName>
        <fullName evidence="5">GPI anchored protein</fullName>
    </recommendedName>
</protein>
<evidence type="ECO:0000256" key="1">
    <source>
        <dbReference type="SAM" id="MobiDB-lite"/>
    </source>
</evidence>
<name>M3C5Q7_SPHMS</name>
<feature type="region of interest" description="Disordered" evidence="1">
    <location>
        <begin position="133"/>
        <end position="152"/>
    </location>
</feature>
<dbReference type="OrthoDB" id="4991875at2759"/>
<evidence type="ECO:0008006" key="5">
    <source>
        <dbReference type="Google" id="ProtNLM"/>
    </source>
</evidence>
<dbReference type="GeneID" id="27901438"/>
<reference evidence="3 4" key="1">
    <citation type="journal article" date="2012" name="PLoS Pathog.">
        <title>Diverse lifestyles and strategies of plant pathogenesis encoded in the genomes of eighteen Dothideomycetes fungi.</title>
        <authorList>
            <person name="Ohm R.A."/>
            <person name="Feau N."/>
            <person name="Henrissat B."/>
            <person name="Schoch C.L."/>
            <person name="Horwitz B.A."/>
            <person name="Barry K.W."/>
            <person name="Condon B.J."/>
            <person name="Copeland A.C."/>
            <person name="Dhillon B."/>
            <person name="Glaser F."/>
            <person name="Hesse C.N."/>
            <person name="Kosti I."/>
            <person name="LaButti K."/>
            <person name="Lindquist E.A."/>
            <person name="Lucas S."/>
            <person name="Salamov A.A."/>
            <person name="Bradshaw R.E."/>
            <person name="Ciuffetti L."/>
            <person name="Hamelin R.C."/>
            <person name="Kema G.H.J."/>
            <person name="Lawrence C."/>
            <person name="Scott J.A."/>
            <person name="Spatafora J.W."/>
            <person name="Turgeon B.G."/>
            <person name="de Wit P.J.G.M."/>
            <person name="Zhong S."/>
            <person name="Goodwin S.B."/>
            <person name="Grigoriev I.V."/>
        </authorList>
    </citation>
    <scope>NUCLEOTIDE SEQUENCE [LARGE SCALE GENOMIC DNA]</scope>
    <source>
        <strain evidence="3 4">SO2202</strain>
    </source>
</reference>
<keyword evidence="2" id="KW-0732">Signal</keyword>
<gene>
    <name evidence="3" type="ORF">SEPMUDRAFT_147441</name>
</gene>
<organism evidence="3 4">
    <name type="scientific">Sphaerulina musiva (strain SO2202)</name>
    <name type="common">Poplar stem canker fungus</name>
    <name type="synonym">Septoria musiva</name>
    <dbReference type="NCBI Taxonomy" id="692275"/>
    <lineage>
        <taxon>Eukaryota</taxon>
        <taxon>Fungi</taxon>
        <taxon>Dikarya</taxon>
        <taxon>Ascomycota</taxon>
        <taxon>Pezizomycotina</taxon>
        <taxon>Dothideomycetes</taxon>
        <taxon>Dothideomycetidae</taxon>
        <taxon>Mycosphaerellales</taxon>
        <taxon>Mycosphaerellaceae</taxon>
        <taxon>Sphaerulina</taxon>
    </lineage>
</organism>
<sequence length="210" mass="20899">MASSIVTVSMLAMAMAQTTTLQIPFYGYDNFPIDASVIAVQDSVTTLTLACPSNADECGLFPQQTLTYGPSTYRMDTGDGDAFTGFQVCEASVCTESAGGSEANFPGSSMTTYDGVETMPVTVTGGVSLLTGGAGSATATPSPSTGATASETMASVTQLSGTAMSSSETGNASQTQSAAALTSSGAASRSNTMLSGSLIGGMMGLLGLLC</sequence>
<dbReference type="RefSeq" id="XP_016763727.1">
    <property type="nucleotide sequence ID" value="XM_016904301.1"/>
</dbReference>
<dbReference type="Proteomes" id="UP000016931">
    <property type="component" value="Unassembled WGS sequence"/>
</dbReference>
<dbReference type="eggNOG" id="ENOG502SCCN">
    <property type="taxonomic scope" value="Eukaryota"/>
</dbReference>
<evidence type="ECO:0000256" key="2">
    <source>
        <dbReference type="SAM" id="SignalP"/>
    </source>
</evidence>
<dbReference type="STRING" id="692275.M3C5Q7"/>
<keyword evidence="4" id="KW-1185">Reference proteome</keyword>
<dbReference type="OMA" id="STIGWDQ"/>
<proteinExistence type="predicted"/>
<evidence type="ECO:0000313" key="3">
    <source>
        <dbReference type="EMBL" id="EMF15606.1"/>
    </source>
</evidence>
<feature type="chain" id="PRO_5004032188" description="GPI anchored protein" evidence="2">
    <location>
        <begin position="17"/>
        <end position="210"/>
    </location>
</feature>
<dbReference type="EMBL" id="KB456261">
    <property type="protein sequence ID" value="EMF15606.1"/>
    <property type="molecule type" value="Genomic_DNA"/>
</dbReference>